<evidence type="ECO:0000313" key="3">
    <source>
        <dbReference type="WBParaSite" id="L893_g11295.t1"/>
    </source>
</evidence>
<proteinExistence type="predicted"/>
<name>A0A1I7XZU0_9BILA</name>
<sequence>MGHMKARIRHLELSVGWLSAHWPIAGQIKQGFPYQSCPGACLYCQYNVQNQACPQSVRYDHSSIALDSRGPTVPHASCSSATTSPSGHHGARHGPAHPG</sequence>
<dbReference type="AlphaFoldDB" id="A0A1I7XZU0"/>
<keyword evidence="2" id="KW-1185">Reference proteome</keyword>
<dbReference type="WBParaSite" id="L893_g11295.t1">
    <property type="protein sequence ID" value="L893_g11295.t1"/>
    <property type="gene ID" value="L893_g11295"/>
</dbReference>
<evidence type="ECO:0000313" key="2">
    <source>
        <dbReference type="Proteomes" id="UP000095287"/>
    </source>
</evidence>
<accession>A0A1I7XZU0</accession>
<protein>
    <submittedName>
        <fullName evidence="3">Radical SAM protein</fullName>
    </submittedName>
</protein>
<organism evidence="2 3">
    <name type="scientific">Steinernema glaseri</name>
    <dbReference type="NCBI Taxonomy" id="37863"/>
    <lineage>
        <taxon>Eukaryota</taxon>
        <taxon>Metazoa</taxon>
        <taxon>Ecdysozoa</taxon>
        <taxon>Nematoda</taxon>
        <taxon>Chromadorea</taxon>
        <taxon>Rhabditida</taxon>
        <taxon>Tylenchina</taxon>
        <taxon>Panagrolaimomorpha</taxon>
        <taxon>Strongyloidoidea</taxon>
        <taxon>Steinernematidae</taxon>
        <taxon>Steinernema</taxon>
    </lineage>
</organism>
<evidence type="ECO:0000256" key="1">
    <source>
        <dbReference type="SAM" id="MobiDB-lite"/>
    </source>
</evidence>
<dbReference type="Proteomes" id="UP000095287">
    <property type="component" value="Unplaced"/>
</dbReference>
<feature type="compositionally biased region" description="Polar residues" evidence="1">
    <location>
        <begin position="77"/>
        <end position="86"/>
    </location>
</feature>
<feature type="region of interest" description="Disordered" evidence="1">
    <location>
        <begin position="64"/>
        <end position="99"/>
    </location>
</feature>
<reference evidence="3" key="1">
    <citation type="submission" date="2016-11" db="UniProtKB">
        <authorList>
            <consortium name="WormBaseParasite"/>
        </authorList>
    </citation>
    <scope>IDENTIFICATION</scope>
</reference>
<feature type="compositionally biased region" description="Basic residues" evidence="1">
    <location>
        <begin position="89"/>
        <end position="99"/>
    </location>
</feature>